<accession>A0ABU4FF02</accession>
<proteinExistence type="predicted"/>
<reference evidence="1 2" key="1">
    <citation type="submission" date="2023-10" db="EMBL/GenBank/DDBJ databases">
        <title>Characterization of rhizosphere-enriched actinobacteria from wheat plants lab-grown on chernevaya soil.</title>
        <authorList>
            <person name="Tikhonova E.N."/>
            <person name="Konopkin A."/>
            <person name="Kravchenko I.K."/>
        </authorList>
    </citation>
    <scope>NUCLEOTIDE SEQUENCE [LARGE SCALE GENOMIC DNA]</scope>
    <source>
        <strain evidence="1 2">RR29</strain>
    </source>
</reference>
<keyword evidence="2" id="KW-1185">Reference proteome</keyword>
<name>A0ABU4FF02_9ACTN</name>
<dbReference type="RefSeq" id="WP_317773194.1">
    <property type="nucleotide sequence ID" value="NZ_JAWMAJ010000085.1"/>
</dbReference>
<organism evidence="1 2">
    <name type="scientific">Streptomyces prunicolor</name>
    <dbReference type="NCBI Taxonomy" id="67348"/>
    <lineage>
        <taxon>Bacteria</taxon>
        <taxon>Bacillati</taxon>
        <taxon>Actinomycetota</taxon>
        <taxon>Actinomycetes</taxon>
        <taxon>Kitasatosporales</taxon>
        <taxon>Streptomycetaceae</taxon>
        <taxon>Streptomyces</taxon>
    </lineage>
</organism>
<evidence type="ECO:0000313" key="2">
    <source>
        <dbReference type="Proteomes" id="UP001187346"/>
    </source>
</evidence>
<protein>
    <submittedName>
        <fullName evidence="1">Uncharacterized protein</fullName>
    </submittedName>
</protein>
<gene>
    <name evidence="1" type="ORF">R5A26_24790</name>
</gene>
<evidence type="ECO:0000313" key="1">
    <source>
        <dbReference type="EMBL" id="MDV7219157.1"/>
    </source>
</evidence>
<comment type="caution">
    <text evidence="1">The sequence shown here is derived from an EMBL/GenBank/DDBJ whole genome shotgun (WGS) entry which is preliminary data.</text>
</comment>
<sequence length="65" mass="7636">MTTTSDLRLVRVFLDEQRTATLTGLLTVSSALRERTNESKRRLTMRLRELDEFANPVEYEEYSPQ</sequence>
<dbReference type="EMBL" id="JAWMAJ010000085">
    <property type="protein sequence ID" value="MDV7219157.1"/>
    <property type="molecule type" value="Genomic_DNA"/>
</dbReference>
<dbReference type="Proteomes" id="UP001187346">
    <property type="component" value="Unassembled WGS sequence"/>
</dbReference>